<keyword evidence="5" id="KW-0235">DNA replication</keyword>
<comment type="catalytic activity">
    <reaction evidence="8">
        <text>DNA(n) + a 2'-deoxyribonucleoside 5'-triphosphate = DNA(n+1) + diphosphate</text>
        <dbReference type="Rhea" id="RHEA:22508"/>
        <dbReference type="Rhea" id="RHEA-COMP:17339"/>
        <dbReference type="Rhea" id="RHEA-COMP:17340"/>
        <dbReference type="ChEBI" id="CHEBI:33019"/>
        <dbReference type="ChEBI" id="CHEBI:61560"/>
        <dbReference type="ChEBI" id="CHEBI:173112"/>
        <dbReference type="EC" id="2.7.7.7"/>
    </reaction>
</comment>
<dbReference type="GO" id="GO:0003887">
    <property type="term" value="F:DNA-directed DNA polymerase activity"/>
    <property type="evidence" value="ECO:0007669"/>
    <property type="project" value="UniProtKB-UniRule"/>
</dbReference>
<dbReference type="GO" id="GO:0009360">
    <property type="term" value="C:DNA polymerase III complex"/>
    <property type="evidence" value="ECO:0007669"/>
    <property type="project" value="UniProtKB-UniRule"/>
</dbReference>
<dbReference type="Gene3D" id="1.20.272.10">
    <property type="match status" value="1"/>
</dbReference>
<dbReference type="InterPro" id="IPR032780">
    <property type="entry name" value="DNA_pol3_delt_C"/>
</dbReference>
<evidence type="ECO:0000256" key="8">
    <source>
        <dbReference type="ARBA" id="ARBA00049244"/>
    </source>
</evidence>
<keyword evidence="13" id="KW-1185">Reference proteome</keyword>
<evidence type="ECO:0000256" key="1">
    <source>
        <dbReference type="ARBA" id="ARBA00012417"/>
    </source>
</evidence>
<evidence type="ECO:0000256" key="4">
    <source>
        <dbReference type="ARBA" id="ARBA00022695"/>
    </source>
</evidence>
<dbReference type="GO" id="GO:0006261">
    <property type="term" value="P:DNA-templated DNA replication"/>
    <property type="evidence" value="ECO:0007669"/>
    <property type="project" value="TreeGrafter"/>
</dbReference>
<gene>
    <name evidence="12" type="primary">holA</name>
    <name evidence="12" type="ORF">CWE13_03525</name>
</gene>
<keyword evidence="4" id="KW-0548">Nucleotidyltransferase</keyword>
<evidence type="ECO:0000256" key="3">
    <source>
        <dbReference type="ARBA" id="ARBA00022679"/>
    </source>
</evidence>
<dbReference type="Pfam" id="PF14840">
    <property type="entry name" value="DNA_pol3_delt_C"/>
    <property type="match status" value="1"/>
</dbReference>
<dbReference type="Pfam" id="PF06144">
    <property type="entry name" value="DNA_pol3_delta"/>
    <property type="match status" value="1"/>
</dbReference>
<dbReference type="InterPro" id="IPR010372">
    <property type="entry name" value="DNA_pol3_delta_N"/>
</dbReference>
<dbReference type="EC" id="2.7.7.7" evidence="1 9"/>
<evidence type="ECO:0000313" key="12">
    <source>
        <dbReference type="EMBL" id="RUO38718.1"/>
    </source>
</evidence>
<dbReference type="AlphaFoldDB" id="A0A432WY49"/>
<comment type="similarity">
    <text evidence="7">Belongs to the DNA polymerase HolA subunit family.</text>
</comment>
<evidence type="ECO:0000256" key="5">
    <source>
        <dbReference type="ARBA" id="ARBA00022705"/>
    </source>
</evidence>
<dbReference type="SUPFAM" id="SSF52540">
    <property type="entry name" value="P-loop containing nucleoside triphosphate hydrolases"/>
    <property type="match status" value="1"/>
</dbReference>
<dbReference type="InterPro" id="IPR008921">
    <property type="entry name" value="DNA_pol3_clamp-load_cplx_C"/>
</dbReference>
<name>A0A432WY49_9GAMM</name>
<reference evidence="13" key="1">
    <citation type="journal article" date="2018" name="Front. Microbiol.">
        <title>Genome-Based Analysis Reveals the Taxonomy and Diversity of the Family Idiomarinaceae.</title>
        <authorList>
            <person name="Liu Y."/>
            <person name="Lai Q."/>
            <person name="Shao Z."/>
        </authorList>
    </citation>
    <scope>NUCLEOTIDE SEQUENCE [LARGE SCALE GENOMIC DNA]</scope>
    <source>
        <strain evidence="13">AIS</strain>
    </source>
</reference>
<protein>
    <recommendedName>
        <fullName evidence="2 9">DNA polymerase III subunit delta</fullName>
        <ecNumber evidence="1 9">2.7.7.7</ecNumber>
    </recommendedName>
</protein>
<keyword evidence="6" id="KW-0239">DNA-directed DNA polymerase</keyword>
<evidence type="ECO:0000256" key="6">
    <source>
        <dbReference type="ARBA" id="ARBA00022932"/>
    </source>
</evidence>
<evidence type="ECO:0000256" key="9">
    <source>
        <dbReference type="NCBIfam" id="TIGR01128"/>
    </source>
</evidence>
<dbReference type="InterPro" id="IPR005790">
    <property type="entry name" value="DNA_polIII_delta"/>
</dbReference>
<dbReference type="Gene3D" id="3.40.50.300">
    <property type="entry name" value="P-loop containing nucleotide triphosphate hydrolases"/>
    <property type="match status" value="1"/>
</dbReference>
<accession>A0A432WY49</accession>
<keyword evidence="3" id="KW-0808">Transferase</keyword>
<evidence type="ECO:0000313" key="13">
    <source>
        <dbReference type="Proteomes" id="UP000286934"/>
    </source>
</evidence>
<dbReference type="GO" id="GO:0003677">
    <property type="term" value="F:DNA binding"/>
    <property type="evidence" value="ECO:0007669"/>
    <property type="project" value="InterPro"/>
</dbReference>
<sequence>MVQLYADRLVSHLKQTLAPIYLVFGDEPYLVSECCDLIRKAARKQGFDERQRFTQDKEFSWDSLFNASHTLSLFTSKQIIELELPEAKPGRDGSAALADYANAQMPDQILILFGAHLRKDQQKSKWFQALQKNGVFIPVYSPDRNKLPAFVQQRAERLGLTLEPEATQQLCNWYEGNLLALSQALEKLKLLYPEQRINLAAVEGANEDSSRFDVFSLRDTLVQQKPKAFLHCLQRLLETGTEPVLIHWVLQRLHFTLVNLRQALRQKQNLQAIWAAENIWAAQQDHYLQLARKDTPYRSQARIHLLERLEYALKRDSGESPQILATHIGLLFMPQLSKLDSLADFTHPADIEG</sequence>
<dbReference type="InterPro" id="IPR027417">
    <property type="entry name" value="P-loop_NTPase"/>
</dbReference>
<organism evidence="12 13">
    <name type="scientific">Aliidiomarina shirensis</name>
    <dbReference type="NCBI Taxonomy" id="1048642"/>
    <lineage>
        <taxon>Bacteria</taxon>
        <taxon>Pseudomonadati</taxon>
        <taxon>Pseudomonadota</taxon>
        <taxon>Gammaproteobacteria</taxon>
        <taxon>Alteromonadales</taxon>
        <taxon>Idiomarinaceae</taxon>
        <taxon>Aliidiomarina</taxon>
    </lineage>
</organism>
<dbReference type="SUPFAM" id="SSF48019">
    <property type="entry name" value="post-AAA+ oligomerization domain-like"/>
    <property type="match status" value="1"/>
</dbReference>
<dbReference type="CDD" id="cd18138">
    <property type="entry name" value="HLD_clamp_pol_III_delta"/>
    <property type="match status" value="1"/>
</dbReference>
<evidence type="ECO:0000259" key="11">
    <source>
        <dbReference type="Pfam" id="PF14840"/>
    </source>
</evidence>
<dbReference type="EMBL" id="PIPP01000001">
    <property type="protein sequence ID" value="RUO38718.1"/>
    <property type="molecule type" value="Genomic_DNA"/>
</dbReference>
<feature type="domain" description="DNA polymerase III subunit delta C-terminal" evidence="11">
    <location>
        <begin position="216"/>
        <end position="320"/>
    </location>
</feature>
<dbReference type="PANTHER" id="PTHR34388">
    <property type="entry name" value="DNA POLYMERASE III SUBUNIT DELTA"/>
    <property type="match status" value="1"/>
</dbReference>
<evidence type="ECO:0000256" key="7">
    <source>
        <dbReference type="ARBA" id="ARBA00034754"/>
    </source>
</evidence>
<dbReference type="NCBIfam" id="TIGR01128">
    <property type="entry name" value="holA"/>
    <property type="match status" value="1"/>
</dbReference>
<proteinExistence type="inferred from homology"/>
<evidence type="ECO:0000256" key="2">
    <source>
        <dbReference type="ARBA" id="ARBA00017703"/>
    </source>
</evidence>
<dbReference type="PANTHER" id="PTHR34388:SF1">
    <property type="entry name" value="DNA POLYMERASE III SUBUNIT DELTA"/>
    <property type="match status" value="1"/>
</dbReference>
<dbReference type="Gene3D" id="1.10.8.60">
    <property type="match status" value="1"/>
</dbReference>
<evidence type="ECO:0000259" key="10">
    <source>
        <dbReference type="Pfam" id="PF06144"/>
    </source>
</evidence>
<comment type="caution">
    <text evidence="12">The sequence shown here is derived from an EMBL/GenBank/DDBJ whole genome shotgun (WGS) entry which is preliminary data.</text>
</comment>
<dbReference type="Proteomes" id="UP000286934">
    <property type="component" value="Unassembled WGS sequence"/>
</dbReference>
<feature type="domain" description="DNA polymerase III delta N-terminal" evidence="10">
    <location>
        <begin position="21"/>
        <end position="137"/>
    </location>
</feature>